<feature type="transmembrane region" description="Helical" evidence="6">
    <location>
        <begin position="181"/>
        <end position="202"/>
    </location>
</feature>
<dbReference type="EC" id="2.7.7.65" evidence="3"/>
<keyword evidence="6" id="KW-0472">Membrane</keyword>
<comment type="caution">
    <text evidence="9">The sequence shown here is derived from an EMBL/GenBank/DDBJ whole genome shotgun (WGS) entry which is preliminary data.</text>
</comment>
<dbReference type="FunFam" id="3.30.70.270:FF:000001">
    <property type="entry name" value="Diguanylate cyclase domain protein"/>
    <property type="match status" value="1"/>
</dbReference>
<dbReference type="InterPro" id="IPR011623">
    <property type="entry name" value="7TMR_DISM_rcpt_extracell_dom1"/>
</dbReference>
<dbReference type="AlphaFoldDB" id="A0A7X0ET27"/>
<keyword evidence="6" id="KW-0812">Transmembrane</keyword>
<name>A0A7X0ET27_9PSED</name>
<dbReference type="SUPFAM" id="SSF55073">
    <property type="entry name" value="Nucleotide cyclase"/>
    <property type="match status" value="1"/>
</dbReference>
<comment type="cofactor">
    <cofactor evidence="1">
        <name>Mg(2+)</name>
        <dbReference type="ChEBI" id="CHEBI:18420"/>
    </cofactor>
</comment>
<feature type="transmembrane region" description="Helical" evidence="6">
    <location>
        <begin position="300"/>
        <end position="323"/>
    </location>
</feature>
<dbReference type="Pfam" id="PF00990">
    <property type="entry name" value="GGDEF"/>
    <property type="match status" value="1"/>
</dbReference>
<comment type="catalytic activity">
    <reaction evidence="4">
        <text>2 GTP = 3',3'-c-di-GMP + 2 diphosphate</text>
        <dbReference type="Rhea" id="RHEA:24898"/>
        <dbReference type="ChEBI" id="CHEBI:33019"/>
        <dbReference type="ChEBI" id="CHEBI:37565"/>
        <dbReference type="ChEBI" id="CHEBI:58805"/>
        <dbReference type="EC" id="2.7.7.65"/>
    </reaction>
</comment>
<dbReference type="GO" id="GO:1902201">
    <property type="term" value="P:negative regulation of bacterial-type flagellum-dependent cell motility"/>
    <property type="evidence" value="ECO:0007669"/>
    <property type="project" value="TreeGrafter"/>
</dbReference>
<dbReference type="Pfam" id="PF07696">
    <property type="entry name" value="7TMR-DISMED2"/>
    <property type="match status" value="1"/>
</dbReference>
<feature type="coiled-coil region" evidence="5">
    <location>
        <begin position="384"/>
        <end position="440"/>
    </location>
</feature>
<dbReference type="InterPro" id="IPR029787">
    <property type="entry name" value="Nucleotide_cyclase"/>
</dbReference>
<accession>A0A7X0ET27</accession>
<reference evidence="9 10" key="1">
    <citation type="submission" date="2020-08" db="EMBL/GenBank/DDBJ databases">
        <title>Functional genomics of gut bacteria from endangered species of beetles.</title>
        <authorList>
            <person name="Carlos-Shanley C."/>
        </authorList>
    </citation>
    <scope>NUCLEOTIDE SEQUENCE [LARGE SCALE GENOMIC DNA]</scope>
    <source>
        <strain evidence="9 10">S00202</strain>
    </source>
</reference>
<evidence type="ECO:0000256" key="1">
    <source>
        <dbReference type="ARBA" id="ARBA00001946"/>
    </source>
</evidence>
<dbReference type="InterPro" id="IPR050469">
    <property type="entry name" value="Diguanylate_Cyclase"/>
</dbReference>
<feature type="domain" description="GGDEF" evidence="8">
    <location>
        <begin position="462"/>
        <end position="595"/>
    </location>
</feature>
<dbReference type="Pfam" id="PF07695">
    <property type="entry name" value="7TMR-DISM_7TM"/>
    <property type="match status" value="1"/>
</dbReference>
<sequence>MPVRLLILLFCLLTSATCQATILELRDGQVPVRLVEQLEYLIPAQPLDFAEATLAQGWQRGRGSALNLRRQTGPVWVRLALYNASQVDDWQLEVEWPVLDRVELRLYDPQRRQWGAPMVAGDHLPLAQWPLPARQPTFPLQLPAQELRWVYLQVQSTENLVLPMQLLSARDRVQQELEQSILLALFFGAMLSILLYNASLYLFTRQPDYIWYNLYLFGVVLYELSLSGFGTLYLWPGLGLPGGLIYAGSAMWSFLAATLFIRAFLRIPRYGGWPLWVSNALLVYWGLALALVFIEPHWLFALGVNSMALLTCLLGLAIGFSLWRRGNQSAPLFMLAWLSLIVFTFIHVAAIEGLLPVNALTLRIQTLGFFTEFILLSVALADRINRERAARVEAQRQMLKVQKNINEELDRRVQERTEQLQQTHEELERANAELTRLSYTDALTRLANRRHVEAQLPLMQGSDLAVLMLDIDHFKRINDSYGHPFGDRCIAAVGEVLRQQVRRSGDLAARYGGEEFIVLLRGCPLSAAELIAERIRAAVAQLSLEHEGLPVSLTISVGLAHSGEAGTEVRALIGIADQALYQAKQGGRNRVAVAR</sequence>
<dbReference type="EMBL" id="JACHLL010000001">
    <property type="protein sequence ID" value="MBB6340594.1"/>
    <property type="molecule type" value="Genomic_DNA"/>
</dbReference>
<protein>
    <recommendedName>
        <fullName evidence="3">diguanylate cyclase</fullName>
        <ecNumber evidence="3">2.7.7.65</ecNumber>
    </recommendedName>
</protein>
<dbReference type="SMART" id="SM00267">
    <property type="entry name" value="GGDEF"/>
    <property type="match status" value="1"/>
</dbReference>
<dbReference type="CDD" id="cd01949">
    <property type="entry name" value="GGDEF"/>
    <property type="match status" value="1"/>
</dbReference>
<evidence type="ECO:0000313" key="9">
    <source>
        <dbReference type="EMBL" id="MBB6340594.1"/>
    </source>
</evidence>
<dbReference type="Proteomes" id="UP000557193">
    <property type="component" value="Unassembled WGS sequence"/>
</dbReference>
<evidence type="ECO:0000313" key="10">
    <source>
        <dbReference type="Proteomes" id="UP000557193"/>
    </source>
</evidence>
<feature type="transmembrane region" description="Helical" evidence="6">
    <location>
        <begin position="214"/>
        <end position="235"/>
    </location>
</feature>
<feature type="transmembrane region" description="Helical" evidence="6">
    <location>
        <begin position="241"/>
        <end position="261"/>
    </location>
</feature>
<dbReference type="InterPro" id="IPR011622">
    <property type="entry name" value="7TMR_DISM_rcpt_extracell_dom2"/>
</dbReference>
<keyword evidence="10" id="KW-1185">Reference proteome</keyword>
<evidence type="ECO:0000256" key="2">
    <source>
        <dbReference type="ARBA" id="ARBA00004533"/>
    </source>
</evidence>
<evidence type="ECO:0000259" key="8">
    <source>
        <dbReference type="PROSITE" id="PS50887"/>
    </source>
</evidence>
<evidence type="ECO:0000256" key="7">
    <source>
        <dbReference type="SAM" id="SignalP"/>
    </source>
</evidence>
<evidence type="ECO:0000256" key="4">
    <source>
        <dbReference type="ARBA" id="ARBA00034247"/>
    </source>
</evidence>
<feature type="transmembrane region" description="Helical" evidence="6">
    <location>
        <begin position="273"/>
        <end position="294"/>
    </location>
</feature>
<dbReference type="GO" id="GO:0005886">
    <property type="term" value="C:plasma membrane"/>
    <property type="evidence" value="ECO:0007669"/>
    <property type="project" value="UniProtKB-SubCell"/>
</dbReference>
<comment type="subcellular location">
    <subcellularLocation>
        <location evidence="2">Cell inner membrane</location>
    </subcellularLocation>
</comment>
<dbReference type="PROSITE" id="PS50887">
    <property type="entry name" value="GGDEF"/>
    <property type="match status" value="1"/>
</dbReference>
<feature type="transmembrane region" description="Helical" evidence="6">
    <location>
        <begin position="362"/>
        <end position="381"/>
    </location>
</feature>
<dbReference type="PANTHER" id="PTHR45138:SF9">
    <property type="entry name" value="DIGUANYLATE CYCLASE DGCM-RELATED"/>
    <property type="match status" value="1"/>
</dbReference>
<proteinExistence type="predicted"/>
<dbReference type="Gene3D" id="3.30.70.270">
    <property type="match status" value="1"/>
</dbReference>
<evidence type="ECO:0000256" key="3">
    <source>
        <dbReference type="ARBA" id="ARBA00012528"/>
    </source>
</evidence>
<dbReference type="Gene3D" id="2.60.40.2380">
    <property type="match status" value="1"/>
</dbReference>
<evidence type="ECO:0000256" key="5">
    <source>
        <dbReference type="SAM" id="Coils"/>
    </source>
</evidence>
<feature type="chain" id="PRO_5031179894" description="diguanylate cyclase" evidence="7">
    <location>
        <begin position="21"/>
        <end position="595"/>
    </location>
</feature>
<dbReference type="GO" id="GO:0043709">
    <property type="term" value="P:cell adhesion involved in single-species biofilm formation"/>
    <property type="evidence" value="ECO:0007669"/>
    <property type="project" value="TreeGrafter"/>
</dbReference>
<keyword evidence="5" id="KW-0175">Coiled coil</keyword>
<feature type="signal peptide" evidence="7">
    <location>
        <begin position="1"/>
        <end position="20"/>
    </location>
</feature>
<dbReference type="InterPro" id="IPR000160">
    <property type="entry name" value="GGDEF_dom"/>
</dbReference>
<organism evidence="9 10">
    <name type="scientific">Pseudomonas fluvialis</name>
    <dbReference type="NCBI Taxonomy" id="1793966"/>
    <lineage>
        <taxon>Bacteria</taxon>
        <taxon>Pseudomonadati</taxon>
        <taxon>Pseudomonadota</taxon>
        <taxon>Gammaproteobacteria</taxon>
        <taxon>Pseudomonadales</taxon>
        <taxon>Pseudomonadaceae</taxon>
        <taxon>Pseudomonas</taxon>
    </lineage>
</organism>
<keyword evidence="7" id="KW-0732">Signal</keyword>
<dbReference type="GO" id="GO:0052621">
    <property type="term" value="F:diguanylate cyclase activity"/>
    <property type="evidence" value="ECO:0007669"/>
    <property type="project" value="UniProtKB-EC"/>
</dbReference>
<gene>
    <name evidence="9" type="ORF">HNP49_000744</name>
</gene>
<dbReference type="RefSeq" id="WP_184680721.1">
    <property type="nucleotide sequence ID" value="NZ_JACHLL010000001.1"/>
</dbReference>
<evidence type="ECO:0000256" key="6">
    <source>
        <dbReference type="SAM" id="Phobius"/>
    </source>
</evidence>
<dbReference type="PANTHER" id="PTHR45138">
    <property type="entry name" value="REGULATORY COMPONENTS OF SENSORY TRANSDUCTION SYSTEM"/>
    <property type="match status" value="1"/>
</dbReference>
<keyword evidence="6" id="KW-1133">Transmembrane helix</keyword>
<dbReference type="NCBIfam" id="TIGR00254">
    <property type="entry name" value="GGDEF"/>
    <property type="match status" value="1"/>
</dbReference>
<feature type="transmembrane region" description="Helical" evidence="6">
    <location>
        <begin position="330"/>
        <end position="350"/>
    </location>
</feature>
<dbReference type="InterPro" id="IPR043128">
    <property type="entry name" value="Rev_trsase/Diguanyl_cyclase"/>
</dbReference>